<name>A0A3P3WIT6_9FLAO</name>
<comment type="caution">
    <text evidence="1">The sequence shown here is derived from an EMBL/GenBank/DDBJ whole genome shotgun (WGS) entry which is preliminary data.</text>
</comment>
<keyword evidence="2" id="KW-1185">Reference proteome</keyword>
<evidence type="ECO:0000313" key="2">
    <source>
        <dbReference type="Proteomes" id="UP000275719"/>
    </source>
</evidence>
<reference evidence="1 2" key="1">
    <citation type="submission" date="2018-11" db="EMBL/GenBank/DDBJ databases">
        <title>Flavobacterium sp. nov., YIM 102701-2 draft genome.</title>
        <authorList>
            <person name="Li G."/>
            <person name="Jiang Y."/>
        </authorList>
    </citation>
    <scope>NUCLEOTIDE SEQUENCE [LARGE SCALE GENOMIC DNA]</scope>
    <source>
        <strain evidence="1 2">YIM 102701-2</strain>
    </source>
</reference>
<dbReference type="Proteomes" id="UP000275719">
    <property type="component" value="Unassembled WGS sequence"/>
</dbReference>
<dbReference type="AlphaFoldDB" id="A0A3P3WIT6"/>
<gene>
    <name evidence="1" type="ORF">EG240_02320</name>
</gene>
<organism evidence="1 2">
    <name type="scientific">Paenimyroides tangerinum</name>
    <dbReference type="NCBI Taxonomy" id="2488728"/>
    <lineage>
        <taxon>Bacteria</taxon>
        <taxon>Pseudomonadati</taxon>
        <taxon>Bacteroidota</taxon>
        <taxon>Flavobacteriia</taxon>
        <taxon>Flavobacteriales</taxon>
        <taxon>Flavobacteriaceae</taxon>
        <taxon>Paenimyroides</taxon>
    </lineage>
</organism>
<evidence type="ECO:0000313" key="1">
    <source>
        <dbReference type="EMBL" id="RRJ92643.1"/>
    </source>
</evidence>
<sequence length="82" mass="9700">MKIKLSILFLVISLTVYAQNQNYYAFFWNNSYGIVKYDLHEIIAPSYETKINYPNIKSSQIILGVRKISFYYLIIKLVNLKN</sequence>
<accession>A0A3P3WIT6</accession>
<protein>
    <submittedName>
        <fullName evidence="1">Uncharacterized protein</fullName>
    </submittedName>
</protein>
<dbReference type="OrthoDB" id="1454708at2"/>
<dbReference type="EMBL" id="RQVQ01000004">
    <property type="protein sequence ID" value="RRJ92643.1"/>
    <property type="molecule type" value="Genomic_DNA"/>
</dbReference>
<proteinExistence type="predicted"/>
<dbReference type="RefSeq" id="WP_125017011.1">
    <property type="nucleotide sequence ID" value="NZ_RQVQ01000004.1"/>
</dbReference>